<organism evidence="1 2">
    <name type="scientific">Nitrospirillum iridis</name>
    <dbReference type="NCBI Taxonomy" id="765888"/>
    <lineage>
        <taxon>Bacteria</taxon>
        <taxon>Pseudomonadati</taxon>
        <taxon>Pseudomonadota</taxon>
        <taxon>Alphaproteobacteria</taxon>
        <taxon>Rhodospirillales</taxon>
        <taxon>Azospirillaceae</taxon>
        <taxon>Nitrospirillum</taxon>
    </lineage>
</organism>
<sequence>MNKLKAAFNVRSDEEVIQRALELALIAVNHKGESDIVLIADANGTRGERVKMSAD</sequence>
<dbReference type="EMBL" id="JACIIZ010000005">
    <property type="protein sequence ID" value="MBB6251433.1"/>
    <property type="molecule type" value="Genomic_DNA"/>
</dbReference>
<dbReference type="AlphaFoldDB" id="A0A7X0AWJ7"/>
<comment type="caution">
    <text evidence="1">The sequence shown here is derived from an EMBL/GenBank/DDBJ whole genome shotgun (WGS) entry which is preliminary data.</text>
</comment>
<proteinExistence type="predicted"/>
<protein>
    <submittedName>
        <fullName evidence="1">Uncharacterized protein</fullName>
    </submittedName>
</protein>
<gene>
    <name evidence="1" type="ORF">FHS74_001984</name>
</gene>
<dbReference type="Proteomes" id="UP000539175">
    <property type="component" value="Unassembled WGS sequence"/>
</dbReference>
<evidence type="ECO:0000313" key="2">
    <source>
        <dbReference type="Proteomes" id="UP000539175"/>
    </source>
</evidence>
<name>A0A7X0AWJ7_9PROT</name>
<keyword evidence="2" id="KW-1185">Reference proteome</keyword>
<dbReference type="RefSeq" id="WP_184799933.1">
    <property type="nucleotide sequence ID" value="NZ_JACIIZ010000005.1"/>
</dbReference>
<evidence type="ECO:0000313" key="1">
    <source>
        <dbReference type="EMBL" id="MBB6251433.1"/>
    </source>
</evidence>
<accession>A0A7X0AWJ7</accession>
<reference evidence="1 2" key="1">
    <citation type="submission" date="2020-08" db="EMBL/GenBank/DDBJ databases">
        <title>Genomic Encyclopedia of Type Strains, Phase IV (KMG-IV): sequencing the most valuable type-strain genomes for metagenomic binning, comparative biology and taxonomic classification.</title>
        <authorList>
            <person name="Goeker M."/>
        </authorList>
    </citation>
    <scope>NUCLEOTIDE SEQUENCE [LARGE SCALE GENOMIC DNA]</scope>
    <source>
        <strain evidence="1 2">DSM 22198</strain>
    </source>
</reference>